<dbReference type="EMBL" id="AAWS01000027">
    <property type="protein sequence ID" value="EAY27082.1"/>
    <property type="molecule type" value="Genomic_DNA"/>
</dbReference>
<proteinExistence type="predicted"/>
<name>A1ZRJ2_MICM2</name>
<sequence length="44" mass="4986">MAPLLPLEKNKDHTVCTTFAREAKAAPARYNEEEEEMTNLYAGM</sequence>
<accession>A1ZRJ2</accession>
<dbReference type="Proteomes" id="UP000004095">
    <property type="component" value="Unassembled WGS sequence"/>
</dbReference>
<evidence type="ECO:0000313" key="1">
    <source>
        <dbReference type="EMBL" id="EAY27082.1"/>
    </source>
</evidence>
<gene>
    <name evidence="1" type="ORF">M23134_04771</name>
</gene>
<keyword evidence="2" id="KW-1185">Reference proteome</keyword>
<dbReference type="AlphaFoldDB" id="A1ZRJ2"/>
<evidence type="ECO:0000313" key="2">
    <source>
        <dbReference type="Proteomes" id="UP000004095"/>
    </source>
</evidence>
<organism evidence="1 2">
    <name type="scientific">Microscilla marina ATCC 23134</name>
    <dbReference type="NCBI Taxonomy" id="313606"/>
    <lineage>
        <taxon>Bacteria</taxon>
        <taxon>Pseudomonadati</taxon>
        <taxon>Bacteroidota</taxon>
        <taxon>Cytophagia</taxon>
        <taxon>Cytophagales</taxon>
        <taxon>Microscillaceae</taxon>
        <taxon>Microscilla</taxon>
    </lineage>
</organism>
<protein>
    <submittedName>
        <fullName evidence="1">Uncharacterized protein</fullName>
    </submittedName>
</protein>
<reference evidence="1 2" key="1">
    <citation type="submission" date="2007-01" db="EMBL/GenBank/DDBJ databases">
        <authorList>
            <person name="Haygood M."/>
            <person name="Podell S."/>
            <person name="Anderson C."/>
            <person name="Hopkinson B."/>
            <person name="Roe K."/>
            <person name="Barbeau K."/>
            <person name="Gaasterland T."/>
            <person name="Ferriera S."/>
            <person name="Johnson J."/>
            <person name="Kravitz S."/>
            <person name="Beeson K."/>
            <person name="Sutton G."/>
            <person name="Rogers Y.-H."/>
            <person name="Friedman R."/>
            <person name="Frazier M."/>
            <person name="Venter J.C."/>
        </authorList>
    </citation>
    <scope>NUCLEOTIDE SEQUENCE [LARGE SCALE GENOMIC DNA]</scope>
    <source>
        <strain evidence="1 2">ATCC 23134</strain>
    </source>
</reference>
<comment type="caution">
    <text evidence="1">The sequence shown here is derived from an EMBL/GenBank/DDBJ whole genome shotgun (WGS) entry which is preliminary data.</text>
</comment>